<dbReference type="STRING" id="1236976.JCM16418_776"/>
<dbReference type="EMBL" id="BAVZ01000002">
    <property type="protein sequence ID" value="GAF06794.1"/>
    <property type="molecule type" value="Genomic_DNA"/>
</dbReference>
<proteinExistence type="predicted"/>
<organism evidence="1 2">
    <name type="scientific">Paenibacillus pini JCM 16418</name>
    <dbReference type="NCBI Taxonomy" id="1236976"/>
    <lineage>
        <taxon>Bacteria</taxon>
        <taxon>Bacillati</taxon>
        <taxon>Bacillota</taxon>
        <taxon>Bacilli</taxon>
        <taxon>Bacillales</taxon>
        <taxon>Paenibacillaceae</taxon>
        <taxon>Paenibacillus</taxon>
    </lineage>
</organism>
<evidence type="ECO:0000313" key="1">
    <source>
        <dbReference type="EMBL" id="GAF06794.1"/>
    </source>
</evidence>
<dbReference type="eggNOG" id="ENOG502ZJKD">
    <property type="taxonomic scope" value="Bacteria"/>
</dbReference>
<dbReference type="Proteomes" id="UP000019364">
    <property type="component" value="Unassembled WGS sequence"/>
</dbReference>
<comment type="caution">
    <text evidence="1">The sequence shown here is derived from an EMBL/GenBank/DDBJ whole genome shotgun (WGS) entry which is preliminary data.</text>
</comment>
<accession>W7YWP6</accession>
<evidence type="ECO:0000313" key="2">
    <source>
        <dbReference type="Proteomes" id="UP000019364"/>
    </source>
</evidence>
<protein>
    <submittedName>
        <fullName evidence="1">Uncharacterized protein</fullName>
    </submittedName>
</protein>
<dbReference type="RefSeq" id="WP_036646280.1">
    <property type="nucleotide sequence ID" value="NZ_BAVZ01000002.1"/>
</dbReference>
<gene>
    <name evidence="1" type="ORF">JCM16418_776</name>
</gene>
<name>W7YWP6_9BACL</name>
<keyword evidence="2" id="KW-1185">Reference proteome</keyword>
<reference evidence="1 2" key="1">
    <citation type="journal article" date="2014" name="Genome Announc.">
        <title>Draft Genome Sequence of Paenibacillus pini JCM 16418T, Isolated from the Rhizosphere of Pine Tree.</title>
        <authorList>
            <person name="Yuki M."/>
            <person name="Oshima K."/>
            <person name="Suda W."/>
            <person name="Oshida Y."/>
            <person name="Kitamura K."/>
            <person name="Iida Y."/>
            <person name="Hattori M."/>
            <person name="Ohkuma M."/>
        </authorList>
    </citation>
    <scope>NUCLEOTIDE SEQUENCE [LARGE SCALE GENOMIC DNA]</scope>
    <source>
        <strain evidence="1 2">JCM 16418</strain>
    </source>
</reference>
<sequence>MSTLSALDRYWSSMLYLFSHHNKLSRYMNSDYIDIPAGTVNIPKLKQVAKPWSNSEKFMLNLALHLFNERNKVNLSDMDHLDANNSKLAFNAMQIRFQRG</sequence>
<dbReference type="AlphaFoldDB" id="W7YWP6"/>
<dbReference type="OrthoDB" id="2883779at2"/>